<evidence type="ECO:0000313" key="11">
    <source>
        <dbReference type="Proteomes" id="UP000007264"/>
    </source>
</evidence>
<keyword evidence="5 9" id="KW-0999">Mitochondrion inner membrane</keyword>
<keyword evidence="8 9" id="KW-0472">Membrane</keyword>
<sequence length="97" mass="10806">LPAAKAFINSPTGPKTTHFWGPVANWGFVLAGLSDSQKSPSVISPNMTGVMCVYSALFMRFAWAINPRNYLLMACHAANETVQLNQLRRWYDWSSAQ</sequence>
<comment type="subcellular location">
    <subcellularLocation>
        <location evidence="1 9">Mitochondrion inner membrane</location>
        <topology evidence="1 9">Multi-pass membrane protein</topology>
    </subcellularLocation>
</comment>
<keyword evidence="3 9" id="KW-0813">Transport</keyword>
<dbReference type="InterPro" id="IPR005336">
    <property type="entry name" value="MPC"/>
</dbReference>
<proteinExistence type="inferred from homology"/>
<dbReference type="PANTHER" id="PTHR14154">
    <property type="entry name" value="UPF0041 BRAIN PROTEIN 44-RELATED"/>
    <property type="match status" value="1"/>
</dbReference>
<evidence type="ECO:0000256" key="8">
    <source>
        <dbReference type="ARBA" id="ARBA00023136"/>
    </source>
</evidence>
<evidence type="ECO:0000256" key="7">
    <source>
        <dbReference type="ARBA" id="ARBA00023128"/>
    </source>
</evidence>
<organism evidence="10 11">
    <name type="scientific">Coccomyxa subellipsoidea (strain C-169)</name>
    <name type="common">Green microalga</name>
    <dbReference type="NCBI Taxonomy" id="574566"/>
    <lineage>
        <taxon>Eukaryota</taxon>
        <taxon>Viridiplantae</taxon>
        <taxon>Chlorophyta</taxon>
        <taxon>core chlorophytes</taxon>
        <taxon>Trebouxiophyceae</taxon>
        <taxon>Trebouxiophyceae incertae sedis</taxon>
        <taxon>Coccomyxaceae</taxon>
        <taxon>Coccomyxa</taxon>
        <taxon>Coccomyxa subellipsoidea</taxon>
    </lineage>
</organism>
<dbReference type="GO" id="GO:0005743">
    <property type="term" value="C:mitochondrial inner membrane"/>
    <property type="evidence" value="ECO:0007669"/>
    <property type="project" value="UniProtKB-SubCell"/>
</dbReference>
<dbReference type="GO" id="GO:0006850">
    <property type="term" value="P:pyruvate import into mitochondria"/>
    <property type="evidence" value="ECO:0007669"/>
    <property type="project" value="InterPro"/>
</dbReference>
<comment type="caution">
    <text evidence="10">The sequence shown here is derived from an EMBL/GenBank/DDBJ whole genome shotgun (WGS) entry which is preliminary data.</text>
</comment>
<feature type="non-terminal residue" evidence="10">
    <location>
        <position position="97"/>
    </location>
</feature>
<dbReference type="RefSeq" id="XP_005644826.1">
    <property type="nucleotide sequence ID" value="XM_005644769.1"/>
</dbReference>
<keyword evidence="6 9" id="KW-1133">Transmembrane helix</keyword>
<keyword evidence="11" id="KW-1185">Reference proteome</keyword>
<dbReference type="EMBL" id="AGSI01000016">
    <property type="protein sequence ID" value="EIE20282.1"/>
    <property type="molecule type" value="Genomic_DNA"/>
</dbReference>
<gene>
    <name evidence="10" type="ORF">COCSUDRAFT_9677</name>
</gene>
<protein>
    <recommendedName>
        <fullName evidence="9">Mitochondrial pyruvate carrier</fullName>
    </recommendedName>
</protein>
<dbReference type="Pfam" id="PF03650">
    <property type="entry name" value="MPC"/>
    <property type="match status" value="1"/>
</dbReference>
<dbReference type="AlphaFoldDB" id="I0YPG3"/>
<feature type="non-terminal residue" evidence="10">
    <location>
        <position position="1"/>
    </location>
</feature>
<evidence type="ECO:0000313" key="10">
    <source>
        <dbReference type="EMBL" id="EIE20282.1"/>
    </source>
</evidence>
<keyword evidence="4 9" id="KW-0812">Transmembrane</keyword>
<name>I0YPG3_COCSC</name>
<comment type="similarity">
    <text evidence="2 9">Belongs to the mitochondrial pyruvate carrier (MPC) (TC 2.A.105) family.</text>
</comment>
<reference evidence="10 11" key="1">
    <citation type="journal article" date="2012" name="Genome Biol.">
        <title>The genome of the polar eukaryotic microalga coccomyxa subellipsoidea reveals traits of cold adaptation.</title>
        <authorList>
            <person name="Blanc G."/>
            <person name="Agarkova I."/>
            <person name="Grimwood J."/>
            <person name="Kuo A."/>
            <person name="Brueggeman A."/>
            <person name="Dunigan D."/>
            <person name="Gurnon J."/>
            <person name="Ladunga I."/>
            <person name="Lindquist E."/>
            <person name="Lucas S."/>
            <person name="Pangilinan J."/>
            <person name="Proschold T."/>
            <person name="Salamov A."/>
            <person name="Schmutz J."/>
            <person name="Weeks D."/>
            <person name="Yamada T."/>
            <person name="Claverie J.M."/>
            <person name="Grigoriev I."/>
            <person name="Van Etten J."/>
            <person name="Lomsadze A."/>
            <person name="Borodovsky M."/>
        </authorList>
    </citation>
    <scope>NUCLEOTIDE SEQUENCE [LARGE SCALE GENOMIC DNA]</scope>
    <source>
        <strain evidence="10 11">C-169</strain>
    </source>
</reference>
<evidence type="ECO:0000256" key="4">
    <source>
        <dbReference type="ARBA" id="ARBA00022692"/>
    </source>
</evidence>
<dbReference type="STRING" id="574566.I0YPG3"/>
<dbReference type="OrthoDB" id="1697690at2759"/>
<dbReference type="GeneID" id="17038258"/>
<comment type="caution">
    <text evidence="9">Lacks conserved residue(s) required for the propagation of feature annotation.</text>
</comment>
<evidence type="ECO:0000256" key="9">
    <source>
        <dbReference type="RuleBase" id="RU363100"/>
    </source>
</evidence>
<dbReference type="eggNOG" id="KOG1590">
    <property type="taxonomic scope" value="Eukaryota"/>
</dbReference>
<keyword evidence="7 9" id="KW-0496">Mitochondrion</keyword>
<comment type="function">
    <text evidence="9">Mediates the uptake of pyruvate into mitochondria.</text>
</comment>
<evidence type="ECO:0000256" key="6">
    <source>
        <dbReference type="ARBA" id="ARBA00022989"/>
    </source>
</evidence>
<evidence type="ECO:0000256" key="2">
    <source>
        <dbReference type="ARBA" id="ARBA00006416"/>
    </source>
</evidence>
<feature type="transmembrane region" description="Helical" evidence="9">
    <location>
        <begin position="43"/>
        <end position="63"/>
    </location>
</feature>
<evidence type="ECO:0000256" key="5">
    <source>
        <dbReference type="ARBA" id="ARBA00022792"/>
    </source>
</evidence>
<evidence type="ECO:0000256" key="1">
    <source>
        <dbReference type="ARBA" id="ARBA00004448"/>
    </source>
</evidence>
<dbReference type="KEGG" id="csl:COCSUDRAFT_9677"/>
<dbReference type="Proteomes" id="UP000007264">
    <property type="component" value="Unassembled WGS sequence"/>
</dbReference>
<accession>I0YPG3</accession>
<evidence type="ECO:0000256" key="3">
    <source>
        <dbReference type="ARBA" id="ARBA00022448"/>
    </source>
</evidence>